<dbReference type="Proteomes" id="UP000193922">
    <property type="component" value="Unassembled WGS sequence"/>
</dbReference>
<evidence type="ECO:0000256" key="1">
    <source>
        <dbReference type="ARBA" id="ARBA00010515"/>
    </source>
</evidence>
<protein>
    <recommendedName>
        <fullName evidence="4">Alpha/beta hydrolase fold-3 domain-containing protein</fullName>
    </recommendedName>
</protein>
<gene>
    <name evidence="5" type="ORF">DL89DRAFT_270810</name>
</gene>
<dbReference type="InterPro" id="IPR013094">
    <property type="entry name" value="AB_hydrolase_3"/>
</dbReference>
<evidence type="ECO:0000313" key="5">
    <source>
        <dbReference type="EMBL" id="ORX65633.1"/>
    </source>
</evidence>
<accession>A0A1Y1VWQ2</accession>
<dbReference type="InterPro" id="IPR050300">
    <property type="entry name" value="GDXG_lipolytic_enzyme"/>
</dbReference>
<dbReference type="RefSeq" id="XP_040739756.1">
    <property type="nucleotide sequence ID" value="XM_040888831.1"/>
</dbReference>
<sequence length="436" mass="48559">MAVLTKIKHSISYFPLLADVGAALSAFSWLQLAQLCYVSTTVVIKSVYQYYRNGPRLPKWDLAIQLTVDLGSSLSKVVFPYQTNDDDIERIDFHKIVIAVRRWGDKKLAWPKEKGTYRSHNINTQEVEIDISKLADIEIVGTKLTNLAQNDMALQDPRILECEIILGNAAIQTLESHATNAGNLLDTVPVVKDEKIVLYFHGGGWILGNIETHRGITDEISQASGTRVVSVNYRLSPEHAFPAHLLDAYISYCFLLKQGFKPSNIVVAGDSAGGQLALSLTHLLRHIGAPVPAGLVLLSPATDQRHIKYEHDAPAVLDYLMYMPVETPASMVRLMIAPGQPLSELMKRELESPLISPIYGSFSGFPYTLIQTGGCECLLDGNIALCEKIRSQNPDVPDIVRQDVYDDMPHDFHLIFPYRREASKSYKVIGEFINNL</sequence>
<dbReference type="Gene3D" id="3.40.50.1820">
    <property type="entry name" value="alpha/beta hydrolase"/>
    <property type="match status" value="1"/>
</dbReference>
<dbReference type="PROSITE" id="PS01174">
    <property type="entry name" value="LIPASE_GDXG_SER"/>
    <property type="match status" value="1"/>
</dbReference>
<feature type="domain" description="Alpha/beta hydrolase fold-3" evidence="4">
    <location>
        <begin position="197"/>
        <end position="413"/>
    </location>
</feature>
<dbReference type="InterPro" id="IPR033140">
    <property type="entry name" value="Lipase_GDXG_put_SER_AS"/>
</dbReference>
<dbReference type="GeneID" id="63805479"/>
<dbReference type="GO" id="GO:0016787">
    <property type="term" value="F:hydrolase activity"/>
    <property type="evidence" value="ECO:0007669"/>
    <property type="project" value="UniProtKB-KW"/>
</dbReference>
<comment type="similarity">
    <text evidence="1">Belongs to the 'GDXG' lipolytic enzyme family.</text>
</comment>
<dbReference type="STRING" id="61395.A0A1Y1VWQ2"/>
<keyword evidence="6" id="KW-1185">Reference proteome</keyword>
<dbReference type="PROSITE" id="PS01173">
    <property type="entry name" value="LIPASE_GDXG_HIS"/>
    <property type="match status" value="1"/>
</dbReference>
<dbReference type="PANTHER" id="PTHR48081:SF8">
    <property type="entry name" value="ALPHA_BETA HYDROLASE FOLD-3 DOMAIN-CONTAINING PROTEIN-RELATED"/>
    <property type="match status" value="1"/>
</dbReference>
<organism evidence="5 6">
    <name type="scientific">Linderina pennispora</name>
    <dbReference type="NCBI Taxonomy" id="61395"/>
    <lineage>
        <taxon>Eukaryota</taxon>
        <taxon>Fungi</taxon>
        <taxon>Fungi incertae sedis</taxon>
        <taxon>Zoopagomycota</taxon>
        <taxon>Kickxellomycotina</taxon>
        <taxon>Kickxellomycetes</taxon>
        <taxon>Kickxellales</taxon>
        <taxon>Kickxellaceae</taxon>
        <taxon>Linderina</taxon>
    </lineage>
</organism>
<feature type="active site" evidence="3">
    <location>
        <position position="271"/>
    </location>
</feature>
<dbReference type="Pfam" id="PF07859">
    <property type="entry name" value="Abhydrolase_3"/>
    <property type="match status" value="1"/>
</dbReference>
<comment type="caution">
    <text evidence="5">The sequence shown here is derived from an EMBL/GenBank/DDBJ whole genome shotgun (WGS) entry which is preliminary data.</text>
</comment>
<dbReference type="SUPFAM" id="SSF53474">
    <property type="entry name" value="alpha/beta-Hydrolases"/>
    <property type="match status" value="1"/>
</dbReference>
<evidence type="ECO:0000259" key="4">
    <source>
        <dbReference type="Pfam" id="PF07859"/>
    </source>
</evidence>
<dbReference type="InterPro" id="IPR029058">
    <property type="entry name" value="AB_hydrolase_fold"/>
</dbReference>
<evidence type="ECO:0000313" key="6">
    <source>
        <dbReference type="Proteomes" id="UP000193922"/>
    </source>
</evidence>
<proteinExistence type="inferred from homology"/>
<dbReference type="InterPro" id="IPR002168">
    <property type="entry name" value="Lipase_GDXG_HIS_AS"/>
</dbReference>
<dbReference type="OrthoDB" id="408631at2759"/>
<keyword evidence="2" id="KW-0378">Hydrolase</keyword>
<reference evidence="5 6" key="1">
    <citation type="submission" date="2016-07" db="EMBL/GenBank/DDBJ databases">
        <title>Pervasive Adenine N6-methylation of Active Genes in Fungi.</title>
        <authorList>
            <consortium name="DOE Joint Genome Institute"/>
            <person name="Mondo S.J."/>
            <person name="Dannebaum R.O."/>
            <person name="Kuo R.C."/>
            <person name="Labutti K."/>
            <person name="Haridas S."/>
            <person name="Kuo A."/>
            <person name="Salamov A."/>
            <person name="Ahrendt S.R."/>
            <person name="Lipzen A."/>
            <person name="Sullivan W."/>
            <person name="Andreopoulos W.B."/>
            <person name="Clum A."/>
            <person name="Lindquist E."/>
            <person name="Daum C."/>
            <person name="Ramamoorthy G.K."/>
            <person name="Gryganskyi A."/>
            <person name="Culley D."/>
            <person name="Magnuson J.K."/>
            <person name="James T.Y."/>
            <person name="O'Malley M.A."/>
            <person name="Stajich J.E."/>
            <person name="Spatafora J.W."/>
            <person name="Visel A."/>
            <person name="Grigoriev I.V."/>
        </authorList>
    </citation>
    <scope>NUCLEOTIDE SEQUENCE [LARGE SCALE GENOMIC DNA]</scope>
    <source>
        <strain evidence="5 6">ATCC 12442</strain>
    </source>
</reference>
<evidence type="ECO:0000256" key="2">
    <source>
        <dbReference type="ARBA" id="ARBA00022801"/>
    </source>
</evidence>
<dbReference type="PANTHER" id="PTHR48081">
    <property type="entry name" value="AB HYDROLASE SUPERFAMILY PROTEIN C4A8.06C"/>
    <property type="match status" value="1"/>
</dbReference>
<dbReference type="EMBL" id="MCFD01000024">
    <property type="protein sequence ID" value="ORX65633.1"/>
    <property type="molecule type" value="Genomic_DNA"/>
</dbReference>
<evidence type="ECO:0000256" key="3">
    <source>
        <dbReference type="PROSITE-ProRule" id="PRU10038"/>
    </source>
</evidence>
<name>A0A1Y1VWQ2_9FUNG</name>
<dbReference type="AlphaFoldDB" id="A0A1Y1VWQ2"/>